<accession>A0A2M6WSA2</accession>
<protein>
    <submittedName>
        <fullName evidence="3">Uncharacterized protein</fullName>
    </submittedName>
</protein>
<feature type="transmembrane region" description="Helical" evidence="1">
    <location>
        <begin position="270"/>
        <end position="292"/>
    </location>
</feature>
<feature type="chain" id="PRO_5014954329" evidence="2">
    <location>
        <begin position="22"/>
        <end position="302"/>
    </location>
</feature>
<keyword evidence="1" id="KW-0812">Transmembrane</keyword>
<dbReference type="Proteomes" id="UP000228533">
    <property type="component" value="Unassembled WGS sequence"/>
</dbReference>
<evidence type="ECO:0000313" key="4">
    <source>
        <dbReference type="Proteomes" id="UP000228533"/>
    </source>
</evidence>
<feature type="signal peptide" evidence="2">
    <location>
        <begin position="1"/>
        <end position="21"/>
    </location>
</feature>
<keyword evidence="1" id="KW-1133">Transmembrane helix</keyword>
<evidence type="ECO:0000313" key="3">
    <source>
        <dbReference type="EMBL" id="PIT95687.1"/>
    </source>
</evidence>
<feature type="transmembrane region" description="Helical" evidence="1">
    <location>
        <begin position="234"/>
        <end position="258"/>
    </location>
</feature>
<dbReference type="EMBL" id="PFAM01000023">
    <property type="protein sequence ID" value="PIT95687.1"/>
    <property type="molecule type" value="Genomic_DNA"/>
</dbReference>
<organism evidence="3 4">
    <name type="scientific">Candidatus Falkowbacteria bacterium CG10_big_fil_rev_8_21_14_0_10_37_14</name>
    <dbReference type="NCBI Taxonomy" id="1974561"/>
    <lineage>
        <taxon>Bacteria</taxon>
        <taxon>Candidatus Falkowiibacteriota</taxon>
    </lineage>
</organism>
<dbReference type="InterPro" id="IPR043993">
    <property type="entry name" value="T4SS_pilin"/>
</dbReference>
<sequence length="302" mass="32686">MTLKWLLIFGALLVLPFSVKADCAWVGGGTCSGIATCAKASQESFCDNASNKNKKGEITNPECCCCQEEVGCCLYYNKIAKINQAGDYDRARCYGFVYFADIKNFDTNAEAVTNQKTGEGECQIISDSTTSCCECTTMFESNFVTTYHSVATENGCLALCSAGNSVFFKDKTLNASGDGCENKILDEEILPTNSWQNALPTVSGDTNSGKFYKILDNPLGTTEIPIVVGRVVTALINIIGAVALLVMVYGGWIWLTAMGDKNKITQGIRLIIWSAIGLIIIFLGYVIVKFVFDVIGAKMPIL</sequence>
<evidence type="ECO:0000256" key="1">
    <source>
        <dbReference type="SAM" id="Phobius"/>
    </source>
</evidence>
<dbReference type="Pfam" id="PF18895">
    <property type="entry name" value="T4SS_pilin"/>
    <property type="match status" value="1"/>
</dbReference>
<keyword evidence="2" id="KW-0732">Signal</keyword>
<dbReference type="AlphaFoldDB" id="A0A2M6WSA2"/>
<proteinExistence type="predicted"/>
<comment type="caution">
    <text evidence="3">The sequence shown here is derived from an EMBL/GenBank/DDBJ whole genome shotgun (WGS) entry which is preliminary data.</text>
</comment>
<name>A0A2M6WSA2_9BACT</name>
<evidence type="ECO:0000256" key="2">
    <source>
        <dbReference type="SAM" id="SignalP"/>
    </source>
</evidence>
<gene>
    <name evidence="3" type="ORF">COT94_03800</name>
</gene>
<keyword evidence="1" id="KW-0472">Membrane</keyword>
<reference evidence="4" key="1">
    <citation type="submission" date="2017-09" db="EMBL/GenBank/DDBJ databases">
        <title>Depth-based differentiation of microbial function through sediment-hosted aquifers and enrichment of novel symbionts in the deep terrestrial subsurface.</title>
        <authorList>
            <person name="Probst A.J."/>
            <person name="Ladd B."/>
            <person name="Jarett J.K."/>
            <person name="Geller-Mcgrath D.E."/>
            <person name="Sieber C.M.K."/>
            <person name="Emerson J.B."/>
            <person name="Anantharaman K."/>
            <person name="Thomas B.C."/>
            <person name="Malmstrom R."/>
            <person name="Stieglmeier M."/>
            <person name="Klingl A."/>
            <person name="Woyke T."/>
            <person name="Ryan C.M."/>
            <person name="Banfield J.F."/>
        </authorList>
    </citation>
    <scope>NUCLEOTIDE SEQUENCE [LARGE SCALE GENOMIC DNA]</scope>
</reference>